<keyword evidence="3" id="KW-0732">Signal</keyword>
<dbReference type="FunFam" id="2.20.100.10:FF:000005">
    <property type="entry name" value="ADAM metallopeptidase with thrombospondin type 1 motif 9"/>
    <property type="match status" value="1"/>
</dbReference>
<feature type="disulfide bond" evidence="6">
    <location>
        <begin position="270"/>
        <end position="276"/>
    </location>
</feature>
<feature type="region of interest" description="Disordered" evidence="7">
    <location>
        <begin position="1"/>
        <end position="30"/>
    </location>
</feature>
<dbReference type="GO" id="GO:0006508">
    <property type="term" value="P:proteolysis"/>
    <property type="evidence" value="ECO:0007669"/>
    <property type="project" value="TreeGrafter"/>
</dbReference>
<dbReference type="InterPro" id="IPR036179">
    <property type="entry name" value="Ig-like_dom_sf"/>
</dbReference>
<dbReference type="SMART" id="SM00408">
    <property type="entry name" value="IGc2"/>
    <property type="match status" value="3"/>
</dbReference>
<evidence type="ECO:0000256" key="3">
    <source>
        <dbReference type="ARBA" id="ARBA00022729"/>
    </source>
</evidence>
<evidence type="ECO:0000259" key="8">
    <source>
        <dbReference type="PROSITE" id="PS50835"/>
    </source>
</evidence>
<feature type="region of interest" description="Disordered" evidence="7">
    <location>
        <begin position="925"/>
        <end position="954"/>
    </location>
</feature>
<evidence type="ECO:0000313" key="10">
    <source>
        <dbReference type="Proteomes" id="UP000700334"/>
    </source>
</evidence>
<dbReference type="GO" id="GO:0030198">
    <property type="term" value="P:extracellular matrix organization"/>
    <property type="evidence" value="ECO:0007669"/>
    <property type="project" value="InterPro"/>
</dbReference>
<dbReference type="SUPFAM" id="SSF82895">
    <property type="entry name" value="TSP-1 type 1 repeat"/>
    <property type="match status" value="8"/>
</dbReference>
<dbReference type="InterPro" id="IPR013098">
    <property type="entry name" value="Ig_I-set"/>
</dbReference>
<dbReference type="Gene3D" id="2.60.40.10">
    <property type="entry name" value="Immunoglobulins"/>
    <property type="match status" value="3"/>
</dbReference>
<protein>
    <submittedName>
        <fullName evidence="9">ADAMTS-like protein 3</fullName>
    </submittedName>
</protein>
<evidence type="ECO:0000256" key="6">
    <source>
        <dbReference type="PIRSR" id="PIRSR613273-3"/>
    </source>
</evidence>
<feature type="domain" description="Ig-like" evidence="8">
    <location>
        <begin position="1583"/>
        <end position="1639"/>
    </location>
</feature>
<dbReference type="Pfam" id="PF19030">
    <property type="entry name" value="TSP1_ADAMTS"/>
    <property type="match status" value="7"/>
</dbReference>
<dbReference type="PANTHER" id="PTHR13723:SF169">
    <property type="entry name" value="ADAMTS-LIKE PROTEIN 3"/>
    <property type="match status" value="1"/>
</dbReference>
<gene>
    <name evidence="9" type="ORF">J0S82_016137</name>
</gene>
<dbReference type="FunFam" id="2.20.100.10:FF:000009">
    <property type="entry name" value="ADAMTS-like protein 3 isoform A"/>
    <property type="match status" value="1"/>
</dbReference>
<keyword evidence="10" id="KW-1185">Reference proteome</keyword>
<dbReference type="InterPro" id="IPR036383">
    <property type="entry name" value="TSP1_rpt_sf"/>
</dbReference>
<dbReference type="OrthoDB" id="5948003at2759"/>
<dbReference type="PRINTS" id="PR01857">
    <property type="entry name" value="ADAMTSFAMILY"/>
</dbReference>
<dbReference type="InterPro" id="IPR003599">
    <property type="entry name" value="Ig_sub"/>
</dbReference>
<dbReference type="Proteomes" id="UP000700334">
    <property type="component" value="Unassembled WGS sequence"/>
</dbReference>
<feature type="region of interest" description="Disordered" evidence="7">
    <location>
        <begin position="1405"/>
        <end position="1451"/>
    </location>
</feature>
<feature type="disulfide bond" evidence="6">
    <location>
        <begin position="255"/>
        <end position="286"/>
    </location>
</feature>
<dbReference type="InterPro" id="IPR045371">
    <property type="entry name" value="ADAMTS_CR_3"/>
</dbReference>
<feature type="disulfide bond" evidence="6">
    <location>
        <begin position="259"/>
        <end position="291"/>
    </location>
</feature>
<proteinExistence type="predicted"/>
<evidence type="ECO:0000256" key="1">
    <source>
        <dbReference type="ARBA" id="ARBA00004613"/>
    </source>
</evidence>
<dbReference type="SMART" id="SM00409">
    <property type="entry name" value="IG"/>
    <property type="match status" value="3"/>
</dbReference>
<dbReference type="FunFam" id="2.20.100.10:FF:000025">
    <property type="entry name" value="ADAMTS like 1"/>
    <property type="match status" value="1"/>
</dbReference>
<feature type="region of interest" description="Disordered" evidence="7">
    <location>
        <begin position="1291"/>
        <end position="1360"/>
    </location>
</feature>
<dbReference type="PANTHER" id="PTHR13723">
    <property type="entry name" value="ADAMTS A DISINTEGRIN AND METALLOPROTEASE WITH THROMBOSPONDIN MOTIFS PROTEASE"/>
    <property type="match status" value="1"/>
</dbReference>
<comment type="caution">
    <text evidence="9">The sequence shown here is derived from an EMBL/GenBank/DDBJ whole genome shotgun (WGS) entry which is preliminary data.</text>
</comment>
<keyword evidence="5 6" id="KW-1015">Disulfide bond</keyword>
<organism evidence="9 10">
    <name type="scientific">Galemys pyrenaicus</name>
    <name type="common">Iberian desman</name>
    <name type="synonym">Pyrenean desman</name>
    <dbReference type="NCBI Taxonomy" id="202257"/>
    <lineage>
        <taxon>Eukaryota</taxon>
        <taxon>Metazoa</taxon>
        <taxon>Chordata</taxon>
        <taxon>Craniata</taxon>
        <taxon>Vertebrata</taxon>
        <taxon>Euteleostomi</taxon>
        <taxon>Mammalia</taxon>
        <taxon>Eutheria</taxon>
        <taxon>Laurasiatheria</taxon>
        <taxon>Eulipotyphla</taxon>
        <taxon>Talpidae</taxon>
        <taxon>Galemys</taxon>
    </lineage>
</organism>
<dbReference type="Pfam" id="PF19236">
    <property type="entry name" value="ADAMTS_CR_3"/>
    <property type="match status" value="1"/>
</dbReference>
<reference evidence="9" key="1">
    <citation type="journal article" date="2021" name="Evol. Appl.">
        <title>The genome of the Pyrenean desman and the effects of bottlenecks and inbreeding on the genomic landscape of an endangered species.</title>
        <authorList>
            <person name="Escoda L."/>
            <person name="Castresana J."/>
        </authorList>
    </citation>
    <scope>NUCLEOTIDE SEQUENCE</scope>
    <source>
        <strain evidence="9">IBE-C5619</strain>
    </source>
</reference>
<comment type="subcellular location">
    <subcellularLocation>
        <location evidence="1">Secreted</location>
    </subcellularLocation>
</comment>
<dbReference type="GO" id="GO:0031012">
    <property type="term" value="C:extracellular matrix"/>
    <property type="evidence" value="ECO:0007669"/>
    <property type="project" value="TreeGrafter"/>
</dbReference>
<feature type="compositionally biased region" description="Basic residues" evidence="7">
    <location>
        <begin position="927"/>
        <end position="936"/>
    </location>
</feature>
<sequence>MSRATRAHPGPVPSSTITPRGYLGHPSVRLSPPAPHLCESSAPAVRLPRTPLQPPRPVPRAVPCMVGPSCPVRAGPQARTDRWALPSRGASVTVAGAVFGPGGSLDSGPGLGRAAGDPVWRQVRARAGLAAAEDPWDSRNAGASSAQRPPRRVLLLDGRGPGGDAGAPRGMLGALGRPLRGLVFAKSSSFQAWAEKSPGAYFLPEFALSPQGSFLEDATGERLLTYRLDDQTSRNTRSDEEEDVSWDAWGAWSDCSRTCGGGASYSLRRCLAGRDCEGQSIRYRTCSNQDCPPDAGDFRAQQCAAYDDVQYQGRYYEWLPRTDDPARPCALRCYARGLGLVAELAPKVLDGTRCRPGSLDMCISGVCQAVGCDRRLGSRAKEDHCGVCAGDGATCRLVRGQAKAPVSAEKIFESRTLQGGRGEHAFGSPGVFVVENTTVEFQRGPERQAFRIAGPLAADFIFKTRSTAARDSVVQFFFYQPIGHQWRQTDFFPCTATCGGGYQLNSAECVDVRLARVVPDHYCHYYPENVKPQPKLKECGMEPCPASDGFKEVMPYDHFQPLPRWERSPWTVCSASCGGGVQTRGLLCVEESVQGEALRAEEWKCAYAPRPVALQACNLFDCPKWAALDWSQCTVTCGRGLRYRVVLCVSHRGEHVGGCSPPLKPHTKEECVVPVPCHRPREKSPVEAEVPWLKQAQELGEPRAATEDPTFVAEAWSACSATCGPGVQVRAVRCRAGLAFSQAETELPDAACRGPPLPTERPCLLRACDQGPAPGGLDAHQAPAQRGRLRLGAGRLHAVHRHVSGRYARPARRQDALAVCVHAQTQQAVGESRCDPAHRPPAMSRACNTEPCPPRWHAGPWGPCSASCGVGIQSRDVLCLHAGAPPAPSEECGSEKPHALRACNLYACQPRRHVEDWRRVRAAPGRVRGRRARAGRPRPSSPQRSRTCGGGTQRRRVTCRQLLTDGRSLSLPDELCPGPRASPRKSCARTDCPPHLSAGDWSEAVLPIPQCSVSCGVGTQRRKQACQRLTAKGRRVAVSELMCRGLPGPPLVRPCQMPACPGSSCPSVGPSAGVALSRQQAAGPGMPEPPKGPPASAARASPPPVEALCPAGHCGLESWVVPRAPHAAGCDPDAGGAACCRGRQARTDRSVACPPLPPAEAKFEPAPGRGEQGPQILGVQRVYIQTRAEQQVSLTVGSRAYLLPNTSLLVRCPVWRFQKSLIRWEKDGRCLHTSGRLGVTRAGALRIRGLAAADAGTYQCVAGPARASTVLRLIGPSRWLAAAPGLSGGDLGGPHADANSLGAAGQRVRQAWGSQDGPEPDTGRAARPPLRALLGSCRGAVGSSGPGSPGHAQLEAASGQGAHSVDAAQLDQLLGNVSWLLEAGEVSGDQASRLIHQLVADLAQAPPARPAPGGGLGEGPPAARAPQRLHGRDSASPARRPDGPVLRRARQGSSVAFNRTVRARIGGTVYVTGATRVISLLCELASPGEATYAWTKDGAPLRPSRRVRWDGRGEVQLRSPRRVDAGVYGCSVASSLGSDAESSTVLFADRSPAALCAGRWAGRQRPAAVLRAGLPRASPAGVPTPSVTWSRPGGVLGAGAVVLAGGALLLRNVSADDSGSYECTASNALGSASATSALHLLGPFWGRGNWTRCSATCGSSGARVRRPRCVTADGQPVGEALCGHLPKPPAEVRPCRVRDCPSRCVAGAPAGSGWGRPGEGQRGRGLCCVGGWLRGQA</sequence>
<dbReference type="GO" id="GO:0005576">
    <property type="term" value="C:extracellular region"/>
    <property type="evidence" value="ECO:0007669"/>
    <property type="project" value="UniProtKB-SubCell"/>
</dbReference>
<dbReference type="PROSITE" id="PS50835">
    <property type="entry name" value="IG_LIKE"/>
    <property type="match status" value="3"/>
</dbReference>
<dbReference type="GO" id="GO:0004222">
    <property type="term" value="F:metalloendopeptidase activity"/>
    <property type="evidence" value="ECO:0007669"/>
    <property type="project" value="TreeGrafter"/>
</dbReference>
<dbReference type="Pfam" id="PF07679">
    <property type="entry name" value="I-set"/>
    <property type="match status" value="1"/>
</dbReference>
<dbReference type="InterPro" id="IPR013783">
    <property type="entry name" value="Ig-like_fold"/>
</dbReference>
<feature type="compositionally biased region" description="Low complexity" evidence="7">
    <location>
        <begin position="937"/>
        <end position="946"/>
    </location>
</feature>
<feature type="region of interest" description="Disordered" evidence="7">
    <location>
        <begin position="130"/>
        <end position="167"/>
    </location>
</feature>
<name>A0A8J6A9B6_GALPY</name>
<dbReference type="InterPro" id="IPR000884">
    <property type="entry name" value="TSP1_rpt"/>
</dbReference>
<keyword evidence="2" id="KW-0964">Secreted</keyword>
<dbReference type="SMART" id="SM00209">
    <property type="entry name" value="TSP1"/>
    <property type="match status" value="8"/>
</dbReference>
<dbReference type="InterPro" id="IPR050439">
    <property type="entry name" value="ADAMTS_ADAMTS-like"/>
</dbReference>
<evidence type="ECO:0000313" key="9">
    <source>
        <dbReference type="EMBL" id="KAG8516403.1"/>
    </source>
</evidence>
<dbReference type="FunFam" id="2.60.40.10:FF:000487">
    <property type="entry name" value="ADAMTS-like 3 isoform 1"/>
    <property type="match status" value="1"/>
</dbReference>
<dbReference type="PROSITE" id="PS50092">
    <property type="entry name" value="TSP1"/>
    <property type="match status" value="7"/>
</dbReference>
<feature type="domain" description="Ig-like" evidence="8">
    <location>
        <begin position="1174"/>
        <end position="1271"/>
    </location>
</feature>
<evidence type="ECO:0000256" key="4">
    <source>
        <dbReference type="ARBA" id="ARBA00022737"/>
    </source>
</evidence>
<dbReference type="Pfam" id="PF00090">
    <property type="entry name" value="TSP_1"/>
    <property type="match status" value="1"/>
</dbReference>
<accession>A0A8J6A9B6</accession>
<dbReference type="InterPro" id="IPR013273">
    <property type="entry name" value="ADAMTS/ADAMTS-like"/>
</dbReference>
<evidence type="ECO:0000256" key="2">
    <source>
        <dbReference type="ARBA" id="ARBA00022525"/>
    </source>
</evidence>
<dbReference type="InterPro" id="IPR003598">
    <property type="entry name" value="Ig_sub2"/>
</dbReference>
<dbReference type="Gene3D" id="2.20.100.10">
    <property type="entry name" value="Thrombospondin type-1 (TSP1) repeat"/>
    <property type="match status" value="8"/>
</dbReference>
<keyword evidence="4" id="KW-0677">Repeat</keyword>
<feature type="region of interest" description="Disordered" evidence="7">
    <location>
        <begin position="1071"/>
        <end position="1103"/>
    </location>
</feature>
<dbReference type="InterPro" id="IPR007110">
    <property type="entry name" value="Ig-like_dom"/>
</dbReference>
<evidence type="ECO:0000256" key="7">
    <source>
        <dbReference type="SAM" id="MobiDB-lite"/>
    </source>
</evidence>
<feature type="region of interest" description="Disordered" evidence="7">
    <location>
        <begin position="1151"/>
        <end position="1171"/>
    </location>
</feature>
<evidence type="ECO:0000256" key="5">
    <source>
        <dbReference type="ARBA" id="ARBA00023157"/>
    </source>
</evidence>
<dbReference type="EMBL" id="JAGFMF010011680">
    <property type="protein sequence ID" value="KAG8516403.1"/>
    <property type="molecule type" value="Genomic_DNA"/>
</dbReference>
<dbReference type="SUPFAM" id="SSF48726">
    <property type="entry name" value="Immunoglobulin"/>
    <property type="match status" value="3"/>
</dbReference>
<feature type="domain" description="Ig-like" evidence="8">
    <location>
        <begin position="1444"/>
        <end position="1546"/>
    </location>
</feature>